<dbReference type="PANTHER" id="PTHR11654">
    <property type="entry name" value="OLIGOPEPTIDE TRANSPORTER-RELATED"/>
    <property type="match status" value="1"/>
</dbReference>
<feature type="transmembrane region" description="Helical" evidence="6">
    <location>
        <begin position="119"/>
        <end position="142"/>
    </location>
</feature>
<evidence type="ECO:0000256" key="2">
    <source>
        <dbReference type="ARBA" id="ARBA00005982"/>
    </source>
</evidence>
<dbReference type="InterPro" id="IPR036259">
    <property type="entry name" value="MFS_trans_sf"/>
</dbReference>
<feature type="transmembrane region" description="Helical" evidence="6">
    <location>
        <begin position="229"/>
        <end position="249"/>
    </location>
</feature>
<proteinExistence type="inferred from homology"/>
<dbReference type="Proteomes" id="UP001497457">
    <property type="component" value="Chromosome 15b"/>
</dbReference>
<evidence type="ECO:0000256" key="6">
    <source>
        <dbReference type="SAM" id="Phobius"/>
    </source>
</evidence>
<feature type="transmembrane region" description="Helical" evidence="6">
    <location>
        <begin position="154"/>
        <end position="172"/>
    </location>
</feature>
<comment type="similarity">
    <text evidence="2">Belongs to the major facilitator superfamily. Proton-dependent oligopeptide transporter (POT/PTR) (TC 2.A.17) family.</text>
</comment>
<sequence length="464" mass="50943">MDSTGQLYRSPLLEEDNFLLENTLEWTGDGSVCIRGHPASKKHTGKWKASSLTIVCSFCSYLAISSISKNLVSYLTKVLHETNVVVARNVSAWQGTSFLSPLVGAFIADSYLGKYWTALIFFTIFIIGMMVLVLSTSLLISIDPQVWPAWTDTVSSQHIIFFLGLYMVAIGYGGQYPCVTSFGADQFDDTDEEERTQKSSFFNWNHFTLNAGALISGTIIVWIQDHEGWLWGFTIAALFVALGLGSFLLGSSVYRFQKPGGSPLARMCQVIVAATCNFDKDLPCDCSLLYEIPGQGSGIEGSRKLEHTTGLEFFDKAAIVTSADSLAQMFSTFIEQGMVMEKHIGSFEIPAASFQSVDVIAVLALVPVYERVLVPVFRKFTGMANGITPLQRMGIGLFFSTLSMVSAAMVESNRLRMVQDKGLVNQNVAAPMSILWQGPQYFLLGAGEVFSIIGLNEFFLQGIT</sequence>
<comment type="subcellular location">
    <subcellularLocation>
        <location evidence="1">Membrane</location>
        <topology evidence="1">Multi-pass membrane protein</topology>
    </subcellularLocation>
</comment>
<dbReference type="Gene3D" id="1.20.1250.20">
    <property type="entry name" value="MFS general substrate transporter like domains"/>
    <property type="match status" value="1"/>
</dbReference>
<gene>
    <name evidence="7" type="ORF">URODEC1_LOCUS26162</name>
</gene>
<keyword evidence="8" id="KW-1185">Reference proteome</keyword>
<evidence type="ECO:0000256" key="5">
    <source>
        <dbReference type="ARBA" id="ARBA00023136"/>
    </source>
</evidence>
<dbReference type="Pfam" id="PF00854">
    <property type="entry name" value="PTR2"/>
    <property type="match status" value="2"/>
</dbReference>
<organism evidence="7 8">
    <name type="scientific">Urochloa decumbens</name>
    <dbReference type="NCBI Taxonomy" id="240449"/>
    <lineage>
        <taxon>Eukaryota</taxon>
        <taxon>Viridiplantae</taxon>
        <taxon>Streptophyta</taxon>
        <taxon>Embryophyta</taxon>
        <taxon>Tracheophyta</taxon>
        <taxon>Spermatophyta</taxon>
        <taxon>Magnoliopsida</taxon>
        <taxon>Liliopsida</taxon>
        <taxon>Poales</taxon>
        <taxon>Poaceae</taxon>
        <taxon>PACMAD clade</taxon>
        <taxon>Panicoideae</taxon>
        <taxon>Panicodae</taxon>
        <taxon>Paniceae</taxon>
        <taxon>Melinidinae</taxon>
        <taxon>Urochloa</taxon>
    </lineage>
</organism>
<dbReference type="InterPro" id="IPR000109">
    <property type="entry name" value="POT_fam"/>
</dbReference>
<dbReference type="SUPFAM" id="SSF103473">
    <property type="entry name" value="MFS general substrate transporter"/>
    <property type="match status" value="1"/>
</dbReference>
<keyword evidence="4 6" id="KW-1133">Transmembrane helix</keyword>
<evidence type="ECO:0000313" key="7">
    <source>
        <dbReference type="EMBL" id="CAL4930008.1"/>
    </source>
</evidence>
<reference evidence="7 8" key="2">
    <citation type="submission" date="2024-10" db="EMBL/GenBank/DDBJ databases">
        <authorList>
            <person name="Ryan C."/>
        </authorList>
    </citation>
    <scope>NUCLEOTIDE SEQUENCE [LARGE SCALE GENOMIC DNA]</scope>
</reference>
<keyword evidence="5 6" id="KW-0472">Membrane</keyword>
<evidence type="ECO:0000256" key="4">
    <source>
        <dbReference type="ARBA" id="ARBA00022989"/>
    </source>
</evidence>
<protein>
    <submittedName>
        <fullName evidence="7">Uncharacterized protein</fullName>
    </submittedName>
</protein>
<evidence type="ECO:0000256" key="1">
    <source>
        <dbReference type="ARBA" id="ARBA00004141"/>
    </source>
</evidence>
<evidence type="ECO:0000256" key="3">
    <source>
        <dbReference type="ARBA" id="ARBA00022692"/>
    </source>
</evidence>
<dbReference type="EMBL" id="OZ075125">
    <property type="protein sequence ID" value="CAL4930008.1"/>
    <property type="molecule type" value="Genomic_DNA"/>
</dbReference>
<keyword evidence="3 6" id="KW-0812">Transmembrane</keyword>
<feature type="transmembrane region" description="Helical" evidence="6">
    <location>
        <begin position="204"/>
        <end position="223"/>
    </location>
</feature>
<dbReference type="GO" id="GO:0016020">
    <property type="term" value="C:membrane"/>
    <property type="evidence" value="ECO:0007669"/>
    <property type="project" value="UniProtKB-SubCell"/>
</dbReference>
<dbReference type="AlphaFoldDB" id="A0ABC8XNM2"/>
<accession>A0ABC8XNM2</accession>
<evidence type="ECO:0000313" key="8">
    <source>
        <dbReference type="Proteomes" id="UP001497457"/>
    </source>
</evidence>
<name>A0ABC8XNM2_9POAL</name>
<reference evidence="8" key="1">
    <citation type="submission" date="2024-06" db="EMBL/GenBank/DDBJ databases">
        <authorList>
            <person name="Ryan C."/>
        </authorList>
    </citation>
    <scope>NUCLEOTIDE SEQUENCE [LARGE SCALE GENOMIC DNA]</scope>
</reference>